<organism evidence="4 5">
    <name type="scientific">Cloacibacillus porcorum</name>
    <dbReference type="NCBI Taxonomy" id="1197717"/>
    <lineage>
        <taxon>Bacteria</taxon>
        <taxon>Thermotogati</taxon>
        <taxon>Synergistota</taxon>
        <taxon>Synergistia</taxon>
        <taxon>Synergistales</taxon>
        <taxon>Synergistaceae</taxon>
        <taxon>Cloacibacillus</taxon>
    </lineage>
</organism>
<feature type="domain" description="Bacterial transcriptional activator" evidence="3">
    <location>
        <begin position="77"/>
        <end position="226"/>
    </location>
</feature>
<dbReference type="InterPro" id="IPR041664">
    <property type="entry name" value="AAA_16"/>
</dbReference>
<keyword evidence="5" id="KW-1185">Reference proteome</keyword>
<dbReference type="SUPFAM" id="SSF52540">
    <property type="entry name" value="P-loop containing nucleoside triphosphate hydrolases"/>
    <property type="match status" value="1"/>
</dbReference>
<dbReference type="KEGG" id="cpor:BED41_09280"/>
<reference evidence="4" key="1">
    <citation type="submission" date="2016-08" db="EMBL/GenBank/DDBJ databases">
        <title>Complete genome of Cloacibacillus porcorum.</title>
        <authorList>
            <person name="Looft T."/>
            <person name="Bayles D.O."/>
            <person name="Alt D.P."/>
        </authorList>
    </citation>
    <scope>NUCLEOTIDE SEQUENCE [LARGE SCALE GENOMIC DNA]</scope>
    <source>
        <strain evidence="4">CL-84</strain>
    </source>
</reference>
<dbReference type="Pfam" id="PF03704">
    <property type="entry name" value="BTAD"/>
    <property type="match status" value="1"/>
</dbReference>
<dbReference type="PANTHER" id="PTHR16305">
    <property type="entry name" value="TESTICULAR SOLUBLE ADENYLYL CYCLASE"/>
    <property type="match status" value="1"/>
</dbReference>
<accession>A0A1B2I5L1</accession>
<dbReference type="GO" id="GO:0005524">
    <property type="term" value="F:ATP binding"/>
    <property type="evidence" value="ECO:0007669"/>
    <property type="project" value="UniProtKB-KW"/>
</dbReference>
<dbReference type="AlphaFoldDB" id="A0A1B2I5L1"/>
<dbReference type="SMART" id="SM01043">
    <property type="entry name" value="BTAD"/>
    <property type="match status" value="1"/>
</dbReference>
<keyword evidence="1" id="KW-0547">Nucleotide-binding</keyword>
<dbReference type="RefSeq" id="WP_066745161.1">
    <property type="nucleotide sequence ID" value="NZ_CP016757.1"/>
</dbReference>
<evidence type="ECO:0000313" key="4">
    <source>
        <dbReference type="EMBL" id="ANZ45243.1"/>
    </source>
</evidence>
<dbReference type="EMBL" id="CP016757">
    <property type="protein sequence ID" value="ANZ45243.1"/>
    <property type="molecule type" value="Genomic_DNA"/>
</dbReference>
<evidence type="ECO:0000259" key="3">
    <source>
        <dbReference type="SMART" id="SM01043"/>
    </source>
</evidence>
<evidence type="ECO:0000256" key="1">
    <source>
        <dbReference type="ARBA" id="ARBA00022741"/>
    </source>
</evidence>
<dbReference type="InterPro" id="IPR027417">
    <property type="entry name" value="P-loop_NTPase"/>
</dbReference>
<protein>
    <recommendedName>
        <fullName evidence="3">Bacterial transcriptional activator domain-containing protein</fullName>
    </recommendedName>
</protein>
<dbReference type="InterPro" id="IPR005158">
    <property type="entry name" value="BTAD"/>
</dbReference>
<dbReference type="InterPro" id="IPR011990">
    <property type="entry name" value="TPR-like_helical_dom_sf"/>
</dbReference>
<name>A0A1B2I5L1_9BACT</name>
<keyword evidence="2" id="KW-0067">ATP-binding</keyword>
<dbReference type="STRING" id="1197717.BED41_09280"/>
<dbReference type="Gene3D" id="3.40.50.300">
    <property type="entry name" value="P-loop containing nucleotide triphosphate hydrolases"/>
    <property type="match status" value="1"/>
</dbReference>
<proteinExistence type="predicted"/>
<evidence type="ECO:0000313" key="5">
    <source>
        <dbReference type="Proteomes" id="UP000093044"/>
    </source>
</evidence>
<evidence type="ECO:0000256" key="2">
    <source>
        <dbReference type="ARBA" id="ARBA00022840"/>
    </source>
</evidence>
<dbReference type="Gene3D" id="1.25.40.10">
    <property type="entry name" value="Tetratricopeptide repeat domain"/>
    <property type="match status" value="2"/>
</dbReference>
<dbReference type="SUPFAM" id="SSF48452">
    <property type="entry name" value="TPR-like"/>
    <property type="match status" value="2"/>
</dbReference>
<dbReference type="Gene3D" id="1.10.10.10">
    <property type="entry name" value="Winged helix-like DNA-binding domain superfamily/Winged helix DNA-binding domain"/>
    <property type="match status" value="1"/>
</dbReference>
<dbReference type="InterPro" id="IPR036388">
    <property type="entry name" value="WH-like_DNA-bd_sf"/>
</dbReference>
<dbReference type="GO" id="GO:0004016">
    <property type="term" value="F:adenylate cyclase activity"/>
    <property type="evidence" value="ECO:0007669"/>
    <property type="project" value="TreeGrafter"/>
</dbReference>
<dbReference type="PANTHER" id="PTHR16305:SF28">
    <property type="entry name" value="GUANYLATE CYCLASE DOMAIN-CONTAINING PROTEIN"/>
    <property type="match status" value="1"/>
</dbReference>
<gene>
    <name evidence="4" type="ORF">BED41_09280</name>
</gene>
<dbReference type="Pfam" id="PF13191">
    <property type="entry name" value="AAA_16"/>
    <property type="match status" value="1"/>
</dbReference>
<dbReference type="GO" id="GO:0005737">
    <property type="term" value="C:cytoplasm"/>
    <property type="evidence" value="ECO:0007669"/>
    <property type="project" value="TreeGrafter"/>
</dbReference>
<dbReference type="GeneID" id="83058038"/>
<dbReference type="Proteomes" id="UP000093044">
    <property type="component" value="Chromosome"/>
</dbReference>
<dbReference type="OrthoDB" id="9785312at2"/>
<sequence>MKLKISLLGNSLIEYEGKRIAFKLHKAEALLYYIALNKEVTRDELKAVFWYDKNESQASANLRNALYLINNIMPEALDVDRRTVTIRPFDDDIRGLGAVTDPKIPIPSAVYAAPLKGLSSLNSPAFSEWLEAARGKIREGLIELIKKRIEAAYEAQNNEALGESLAALLRLDPFDEDSVLELMELYSNMGQDRRAAELFQSYSSLLSSKLAIAPSERAKKFYAKIVGRRGKKEGQQRFWCRERELALLSEKLADAAPCLLFIHGEAGIGKSTLINELLSTTPADDISLLSTKATAIGGNYAYSSWNNILRELRLLLDREGAAPDKRTASMLAGISPGFIKDEGLSFNADISSMTEINPVALGAMIADLVAVIAKNRPVVMVFEDIHWFDTRSIELLCAFLSCAPRADIIISGRPESARMTMAMLRQAKSGRAITEVELTPFRDEEIIYISRSLLPESTIRERGLSYFVRESEGVPLMLFEILRTLRENPGSDCTKGLGGLIIERMGELDQRERDVLNAVAVCVGGTSEIISEITLIPIEETLAAAELLISKGLIREREGSGGAVWEFTHLKLRECVYDSIPAARRRELHRRAAAALNKRYLPQHWDPALSAMLSHHYAKAGERVLELKQYLRELIFDITLNHDLFPMLSDRLFLSCSIPFSSREETDKKVEHAISILDELRGSEALTEREYAQLEASCFELAGGYRISWGEYTGAKLYTDEAIHISKQYGFTETHIHCLKHYAYMYLQIEEADKLIKVSRELLRLAKEAPAPHYFATAVRFIGMGYMMRGNYAAAEKIFLHSVKLFEQMQLTGRRYTLGMLVAKCYLGEIYERTGDLERAAAQLSECTRQCEAMNLYWGRSYFHTTAANIALDAGNMEGLFSHIDRAAALFESCRGGRCGSILYSTKAIADAERGDFEGARKALENSELLLRLIAKRDWIAAHNLAKAWTARLSGGDFSGDAMTAAKQYGENGFPLRADWIRKKFGLGG</sequence>